<reference evidence="1 2" key="1">
    <citation type="submission" date="2022-09" db="EMBL/GenBank/DDBJ databases">
        <title>Xylan utilization by haloarchaea-nanohaloarchaea associations.</title>
        <authorList>
            <person name="Yakimov M."/>
        </authorList>
    </citation>
    <scope>NUCLEOTIDE SEQUENCE [LARGE SCALE GENOMIC DNA]</scope>
    <source>
        <strain evidence="1 2">SVXNc</strain>
    </source>
</reference>
<evidence type="ECO:0000313" key="2">
    <source>
        <dbReference type="Proteomes" id="UP001218034"/>
    </source>
</evidence>
<accession>A0ABY8CHF4</accession>
<proteinExistence type="predicted"/>
<keyword evidence="2" id="KW-1185">Reference proteome</keyword>
<dbReference type="RefSeq" id="WP_347722006.1">
    <property type="nucleotide sequence ID" value="NZ_CP104395.1"/>
</dbReference>
<dbReference type="Proteomes" id="UP001218034">
    <property type="component" value="Chromosome"/>
</dbReference>
<name>A0ABY8CHF4_9ARCH</name>
<sequence>MIVGFNIESIDGSRENAGQGKLQVQYNPKITSVEKASVSAIDGDVAKIDFSFEVNYVTGSAKAASINLEGHLLWNGDTEELLETWENEQSLPENVNAPLMNDLYRKCLSQAVGIADTLNLIPPIPTPTVEN</sequence>
<protein>
    <submittedName>
        <fullName evidence="1">Uncharacterized protein</fullName>
    </submittedName>
</protein>
<dbReference type="GeneID" id="90589537"/>
<gene>
    <name evidence="1" type="ORF">SVXNc_0102</name>
</gene>
<dbReference type="EMBL" id="CP104395">
    <property type="protein sequence ID" value="WEL19134.1"/>
    <property type="molecule type" value="Genomic_DNA"/>
</dbReference>
<organism evidence="1 2">
    <name type="scientific">Candidatus Nanohalococcus occultus</name>
    <dbReference type="NCBI Taxonomy" id="2978047"/>
    <lineage>
        <taxon>Archaea</taxon>
        <taxon>Candidatus Nanohalarchaeota</taxon>
        <taxon>Candidatus Nanohalarchaeota incertae sedis</taxon>
        <taxon>Candidatus Nanohalococcus</taxon>
    </lineage>
</organism>
<evidence type="ECO:0000313" key="1">
    <source>
        <dbReference type="EMBL" id="WEL19134.1"/>
    </source>
</evidence>